<feature type="non-terminal residue" evidence="1">
    <location>
        <position position="1"/>
    </location>
</feature>
<dbReference type="Gene3D" id="3.20.20.105">
    <property type="entry name" value="Queuine tRNA-ribosyltransferase-like"/>
    <property type="match status" value="1"/>
</dbReference>
<gene>
    <name evidence="1" type="ORF">DRJ33_08465</name>
</gene>
<dbReference type="SUPFAM" id="SSF51713">
    <property type="entry name" value="tRNA-guanine transglycosylase"/>
    <property type="match status" value="1"/>
</dbReference>
<sequence>ARKFFNNVKLHAFGCGNSSAVILALIGFDSVDMASHIHDARYGMVRHPQNLSMAVIAERRVSRPTIKLDELFSLCSCPACQSRDVEIAKWGRRGLILRAVHNAWWLKKMLKEKILTPRWRKYWEKAMKNS</sequence>
<protein>
    <recommendedName>
        <fullName evidence="3">tRNA-guanine(15) transglycosylase-like domain-containing protein</fullName>
    </recommendedName>
</protein>
<name>A0A497EPG0_9CREN</name>
<proteinExistence type="predicted"/>
<accession>A0A497EPG0</accession>
<reference evidence="1 2" key="1">
    <citation type="submission" date="2018-06" db="EMBL/GenBank/DDBJ databases">
        <title>Extensive metabolic versatility and redundancy in microbially diverse, dynamic hydrothermal sediments.</title>
        <authorList>
            <person name="Dombrowski N."/>
            <person name="Teske A."/>
            <person name="Baker B.J."/>
        </authorList>
    </citation>
    <scope>NUCLEOTIDE SEQUENCE [LARGE SCALE GENOMIC DNA]</scope>
    <source>
        <strain evidence="1">B34_G17</strain>
    </source>
</reference>
<evidence type="ECO:0000313" key="1">
    <source>
        <dbReference type="EMBL" id="RLE49245.1"/>
    </source>
</evidence>
<dbReference type="Proteomes" id="UP000272051">
    <property type="component" value="Unassembled WGS sequence"/>
</dbReference>
<evidence type="ECO:0008006" key="3">
    <source>
        <dbReference type="Google" id="ProtNLM"/>
    </source>
</evidence>
<dbReference type="EMBL" id="QMQX01000222">
    <property type="protein sequence ID" value="RLE49245.1"/>
    <property type="molecule type" value="Genomic_DNA"/>
</dbReference>
<dbReference type="InterPro" id="IPR036511">
    <property type="entry name" value="TGT-like_sf"/>
</dbReference>
<comment type="caution">
    <text evidence="1">The sequence shown here is derived from an EMBL/GenBank/DDBJ whole genome shotgun (WGS) entry which is preliminary data.</text>
</comment>
<dbReference type="AlphaFoldDB" id="A0A497EPG0"/>
<evidence type="ECO:0000313" key="2">
    <source>
        <dbReference type="Proteomes" id="UP000272051"/>
    </source>
</evidence>
<organism evidence="1 2">
    <name type="scientific">Thermoproteota archaeon</name>
    <dbReference type="NCBI Taxonomy" id="2056631"/>
    <lineage>
        <taxon>Archaea</taxon>
        <taxon>Thermoproteota</taxon>
    </lineage>
</organism>
<dbReference type="GO" id="GO:0006400">
    <property type="term" value="P:tRNA modification"/>
    <property type="evidence" value="ECO:0007669"/>
    <property type="project" value="InterPro"/>
</dbReference>